<dbReference type="SUPFAM" id="SSF158668">
    <property type="entry name" value="MtlR-like"/>
    <property type="match status" value="1"/>
</dbReference>
<organism evidence="1 2">
    <name type="scientific">Hymenobacter aranciens</name>
    <dbReference type="NCBI Taxonomy" id="3063996"/>
    <lineage>
        <taxon>Bacteria</taxon>
        <taxon>Pseudomonadati</taxon>
        <taxon>Bacteroidota</taxon>
        <taxon>Cytophagia</taxon>
        <taxon>Cytophagales</taxon>
        <taxon>Hymenobacteraceae</taxon>
        <taxon>Hymenobacter</taxon>
    </lineage>
</organism>
<evidence type="ECO:0000313" key="2">
    <source>
        <dbReference type="Proteomes" id="UP001176429"/>
    </source>
</evidence>
<dbReference type="Proteomes" id="UP001176429">
    <property type="component" value="Unassembled WGS sequence"/>
</dbReference>
<dbReference type="EMBL" id="JAUQSY010000009">
    <property type="protein sequence ID" value="MDO7876029.1"/>
    <property type="molecule type" value="Genomic_DNA"/>
</dbReference>
<name>A0ABT9BCP5_9BACT</name>
<dbReference type="InterPro" id="IPR038026">
    <property type="entry name" value="MtlR-like_sf"/>
</dbReference>
<protein>
    <recommendedName>
        <fullName evidence="3">DUF4145 domain-containing protein</fullName>
    </recommendedName>
</protein>
<comment type="caution">
    <text evidence="1">The sequence shown here is derived from an EMBL/GenBank/DDBJ whole genome shotgun (WGS) entry which is preliminary data.</text>
</comment>
<sequence>MSRSKKQENTPYESEYSLRDIPDSDAILEMLKEESDRGAILIFGAYLEELLGVLIAELCVSNSLADSILKVGTPAGDFDSRILLASALGLIRENEVKALRIIQRIRNKAAHFDRSGRGFNVLFDSDITVDQIVELTTMFGYDRLVPDRKMLRNRSLIRSQFQVAGHHLATRLLMRRLTLKRITLPQSPEEQIAELTKEYEGSVIGERLLLIKSEHPDPHEATNYSMIFREIILKGNEFSISPELIVAQYNKYLVDNNI</sequence>
<dbReference type="Gene3D" id="1.20.120.330">
    <property type="entry name" value="Nucleotidyltransferases domain 2"/>
    <property type="match status" value="1"/>
</dbReference>
<evidence type="ECO:0008006" key="3">
    <source>
        <dbReference type="Google" id="ProtNLM"/>
    </source>
</evidence>
<keyword evidence="2" id="KW-1185">Reference proteome</keyword>
<reference evidence="1" key="1">
    <citation type="submission" date="2023-07" db="EMBL/GenBank/DDBJ databases">
        <authorList>
            <person name="Kim M.K."/>
        </authorList>
    </citation>
    <scope>NUCLEOTIDE SEQUENCE</scope>
    <source>
        <strain evidence="1">ASUV-10-1</strain>
    </source>
</reference>
<gene>
    <name evidence="1" type="ORF">Q5H93_14895</name>
</gene>
<evidence type="ECO:0000313" key="1">
    <source>
        <dbReference type="EMBL" id="MDO7876029.1"/>
    </source>
</evidence>
<dbReference type="RefSeq" id="WP_305007362.1">
    <property type="nucleotide sequence ID" value="NZ_JAUQSY010000009.1"/>
</dbReference>
<accession>A0ABT9BCP5</accession>
<proteinExistence type="predicted"/>